<dbReference type="EMBL" id="CP065687">
    <property type="protein sequence ID" value="QPS47790.1"/>
    <property type="molecule type" value="Genomic_DNA"/>
</dbReference>
<evidence type="ECO:0000256" key="4">
    <source>
        <dbReference type="ARBA" id="ARBA00022692"/>
    </source>
</evidence>
<dbReference type="Gene3D" id="3.40.50.300">
    <property type="entry name" value="P-loop containing nucleotide triphosphate hydrolases"/>
    <property type="match status" value="1"/>
</dbReference>
<dbReference type="NCBIfam" id="TIGR01194">
    <property type="entry name" value="cyc_pep_trnsptr"/>
    <property type="match status" value="1"/>
</dbReference>
<protein>
    <submittedName>
        <fullName evidence="9">Cyclic peptide export ABC transporter</fullName>
    </submittedName>
</protein>
<evidence type="ECO:0000256" key="5">
    <source>
        <dbReference type="ARBA" id="ARBA00022741"/>
    </source>
</evidence>
<dbReference type="GO" id="GO:0140359">
    <property type="term" value="F:ABC-type transporter activity"/>
    <property type="evidence" value="ECO:0007669"/>
    <property type="project" value="InterPro"/>
</dbReference>
<dbReference type="SMART" id="SM00382">
    <property type="entry name" value="AAA"/>
    <property type="match status" value="1"/>
</dbReference>
<dbReference type="SUPFAM" id="SSF90123">
    <property type="entry name" value="ABC transporter transmembrane region"/>
    <property type="match status" value="1"/>
</dbReference>
<evidence type="ECO:0000256" key="1">
    <source>
        <dbReference type="ARBA" id="ARBA00004651"/>
    </source>
</evidence>
<dbReference type="GO" id="GO:0016887">
    <property type="term" value="F:ATP hydrolysis activity"/>
    <property type="evidence" value="ECO:0007669"/>
    <property type="project" value="InterPro"/>
</dbReference>
<sequence length="536" mass="58764">MPVRILLLRRERALFLALCVFAGLASSCAVIVAIREIAFALTDRVAGQHFAWPVFIAALVVTVLGGLCSQVTLSHIGARIMHDLRSQVVARIMHLPYETHERLGASHMHAILSEDVAKASSALGTLPSFVVCAGLVAFGFGYLLLLSPVHFVGVAAVLLVGMSVARYASARLGRTLREARTDEDEMQGLYRALIEGAKEFRLSAGRRQRFIESTFAPLSLRLASRKRASGILWGATVQWNNFVFFMLLAMAAVLPNQLSLGNASTLTTYALVLLLLRGPMMALMEMVPTLVAGKVALERLARFEQPRLPSERADVTEPTVRSLALRALRFRYPVDADEQPVSIGPIDLQLTAGKIVFVTGGNGSGKTTLAKLLSGLYAASEGSVLLNDVALGLDSALMLRRCVSAIHSDFFVMPFETAASARSPMLSQWIQLLGLEDKLSAAGGWQSAPRLSQGQRKRLALVNLLADDKPVCIFDEWAADQDRSRRELFYRRFLPELAAMKKLVIVVTHDSDYFDVADTIVHMKDMQISFVKENEK</sequence>
<dbReference type="InterPro" id="IPR027417">
    <property type="entry name" value="P-loop_NTPase"/>
</dbReference>
<dbReference type="InterPro" id="IPR003593">
    <property type="entry name" value="AAA+_ATPase"/>
</dbReference>
<gene>
    <name evidence="9" type="ORF">I6G56_25760</name>
</gene>
<evidence type="ECO:0000256" key="6">
    <source>
        <dbReference type="ARBA" id="ARBA00022840"/>
    </source>
</evidence>
<keyword evidence="6" id="KW-0067">ATP-binding</keyword>
<dbReference type="GO" id="GO:0005886">
    <property type="term" value="C:plasma membrane"/>
    <property type="evidence" value="ECO:0007669"/>
    <property type="project" value="UniProtKB-SubCell"/>
</dbReference>
<dbReference type="PROSITE" id="PS50929">
    <property type="entry name" value="ABC_TM1F"/>
    <property type="match status" value="1"/>
</dbReference>
<evidence type="ECO:0000256" key="7">
    <source>
        <dbReference type="ARBA" id="ARBA00022989"/>
    </source>
</evidence>
<dbReference type="InterPro" id="IPR036640">
    <property type="entry name" value="ABC1_TM_sf"/>
</dbReference>
<dbReference type="Proteomes" id="UP000594943">
    <property type="component" value="Chromosome 2"/>
</dbReference>
<dbReference type="SUPFAM" id="SSF52540">
    <property type="entry name" value="P-loop containing nucleoside triphosphate hydrolases"/>
    <property type="match status" value="1"/>
</dbReference>
<keyword evidence="3" id="KW-0997">Cell inner membrane</keyword>
<dbReference type="InterPro" id="IPR039421">
    <property type="entry name" value="Type_1_exporter"/>
</dbReference>
<dbReference type="GO" id="GO:0005524">
    <property type="term" value="F:ATP binding"/>
    <property type="evidence" value="ECO:0007669"/>
    <property type="project" value="UniProtKB-KW"/>
</dbReference>
<keyword evidence="4" id="KW-0812">Transmembrane</keyword>
<reference evidence="9 10" key="1">
    <citation type="submission" date="2020-12" db="EMBL/GenBank/DDBJ databases">
        <title>FDA dAtabase for Regulatory Grade micrObial Sequences (FDA-ARGOS): Supporting development and validation of Infectious Disease Dx tests.</title>
        <authorList>
            <person name="Nelson B."/>
            <person name="Plummer A."/>
            <person name="Tallon L."/>
            <person name="Sadzewicz L."/>
            <person name="Zhao X."/>
            <person name="Boylan J."/>
            <person name="Ott S."/>
            <person name="Bowen H."/>
            <person name="Vavikolanu K."/>
            <person name="Mehta A."/>
            <person name="Aluvathingal J."/>
            <person name="Nadendla S."/>
            <person name="Myers T."/>
            <person name="Yan Y."/>
            <person name="Sichtig H."/>
        </authorList>
    </citation>
    <scope>NUCLEOTIDE SEQUENCE [LARGE SCALE GENOMIC DNA]</scope>
    <source>
        <strain evidence="9 10">FDAARGOS_899</strain>
    </source>
</reference>
<dbReference type="PANTHER" id="PTHR24221:SF654">
    <property type="entry name" value="ATP-BINDING CASSETTE SUB-FAMILY B MEMBER 6"/>
    <property type="match status" value="1"/>
</dbReference>
<dbReference type="InterPro" id="IPR011527">
    <property type="entry name" value="ABC1_TM_dom"/>
</dbReference>
<name>A0A7U4PB33_9BURK</name>
<dbReference type="InterPro" id="IPR003439">
    <property type="entry name" value="ABC_transporter-like_ATP-bd"/>
</dbReference>
<comment type="subcellular location">
    <subcellularLocation>
        <location evidence="1">Cell membrane</location>
        <topology evidence="1">Multi-pass membrane protein</topology>
    </subcellularLocation>
</comment>
<accession>A0A7T2U8W9</accession>
<dbReference type="PANTHER" id="PTHR24221">
    <property type="entry name" value="ATP-BINDING CASSETTE SUB-FAMILY B"/>
    <property type="match status" value="1"/>
</dbReference>
<dbReference type="PROSITE" id="PS00211">
    <property type="entry name" value="ABC_TRANSPORTER_1"/>
    <property type="match status" value="1"/>
</dbReference>
<dbReference type="Gene3D" id="1.20.1560.10">
    <property type="entry name" value="ABC transporter type 1, transmembrane domain"/>
    <property type="match status" value="1"/>
</dbReference>
<dbReference type="RefSeq" id="WP_043283344.1">
    <property type="nucleotide sequence ID" value="NZ_CP013382.1"/>
</dbReference>
<keyword evidence="8" id="KW-0472">Membrane</keyword>
<evidence type="ECO:0000256" key="2">
    <source>
        <dbReference type="ARBA" id="ARBA00022475"/>
    </source>
</evidence>
<evidence type="ECO:0000313" key="9">
    <source>
        <dbReference type="EMBL" id="QPS47790.1"/>
    </source>
</evidence>
<accession>A0A7U4PB33</accession>
<proteinExistence type="predicted"/>
<dbReference type="KEGG" id="bhg:I6G56_25760"/>
<organism evidence="9 10">
    <name type="scientific">Burkholderia humptydooensis</name>
    <dbReference type="NCBI Taxonomy" id="430531"/>
    <lineage>
        <taxon>Bacteria</taxon>
        <taxon>Pseudomonadati</taxon>
        <taxon>Pseudomonadota</taxon>
        <taxon>Betaproteobacteria</taxon>
        <taxon>Burkholderiales</taxon>
        <taxon>Burkholderiaceae</taxon>
        <taxon>Burkholderia</taxon>
        <taxon>pseudomallei group</taxon>
    </lineage>
</organism>
<keyword evidence="2" id="KW-1003">Cell membrane</keyword>
<dbReference type="GO" id="GO:0015833">
    <property type="term" value="P:peptide transport"/>
    <property type="evidence" value="ECO:0007669"/>
    <property type="project" value="InterPro"/>
</dbReference>
<evidence type="ECO:0000313" key="10">
    <source>
        <dbReference type="Proteomes" id="UP000594943"/>
    </source>
</evidence>
<keyword evidence="7" id="KW-1133">Transmembrane helix</keyword>
<dbReference type="Pfam" id="PF00005">
    <property type="entry name" value="ABC_tran"/>
    <property type="match status" value="1"/>
</dbReference>
<dbReference type="GO" id="GO:1904680">
    <property type="term" value="F:peptide transmembrane transporter activity"/>
    <property type="evidence" value="ECO:0007669"/>
    <property type="project" value="InterPro"/>
</dbReference>
<keyword evidence="5" id="KW-0547">Nucleotide-binding</keyword>
<dbReference type="InterPro" id="IPR005898">
    <property type="entry name" value="Cyc_pep_transpt_SyrD/YojI"/>
</dbReference>
<evidence type="ECO:0000256" key="8">
    <source>
        <dbReference type="ARBA" id="ARBA00023136"/>
    </source>
</evidence>
<dbReference type="InterPro" id="IPR017871">
    <property type="entry name" value="ABC_transporter-like_CS"/>
</dbReference>
<dbReference type="AlphaFoldDB" id="A0A7U4PB33"/>
<evidence type="ECO:0000256" key="3">
    <source>
        <dbReference type="ARBA" id="ARBA00022519"/>
    </source>
</evidence>
<dbReference type="PROSITE" id="PS51257">
    <property type="entry name" value="PROKAR_LIPOPROTEIN"/>
    <property type="match status" value="1"/>
</dbReference>
<dbReference type="GO" id="GO:0034040">
    <property type="term" value="F:ATPase-coupled lipid transmembrane transporter activity"/>
    <property type="evidence" value="ECO:0007669"/>
    <property type="project" value="TreeGrafter"/>
</dbReference>
<dbReference type="Pfam" id="PF00664">
    <property type="entry name" value="ABC_membrane"/>
    <property type="match status" value="1"/>
</dbReference>
<dbReference type="PROSITE" id="PS50893">
    <property type="entry name" value="ABC_TRANSPORTER_2"/>
    <property type="match status" value="1"/>
</dbReference>